<dbReference type="InterPro" id="IPR011029">
    <property type="entry name" value="DEATH-like_dom_sf"/>
</dbReference>
<dbReference type="PANTHER" id="PTHR23097:SF181">
    <property type="entry name" value="CASPASE-8-LIKE"/>
    <property type="match status" value="1"/>
</dbReference>
<evidence type="ECO:0000256" key="6">
    <source>
        <dbReference type="ARBA" id="ARBA00023157"/>
    </source>
</evidence>
<dbReference type="PANTHER" id="PTHR23097">
    <property type="entry name" value="TUMOR NECROSIS FACTOR RECEPTOR SUPERFAMILY MEMBER"/>
    <property type="match status" value="1"/>
</dbReference>
<keyword evidence="9" id="KW-0472">Membrane</keyword>
<dbReference type="SUPFAM" id="SSF47986">
    <property type="entry name" value="DEATH domain"/>
    <property type="match status" value="1"/>
</dbReference>
<dbReference type="GO" id="GO:0006915">
    <property type="term" value="P:apoptotic process"/>
    <property type="evidence" value="ECO:0007669"/>
    <property type="project" value="UniProtKB-KW"/>
</dbReference>
<keyword evidence="6 8" id="KW-1015">Disulfide bond</keyword>
<feature type="domain" description="TNFR-Cys" evidence="11">
    <location>
        <begin position="183"/>
        <end position="224"/>
    </location>
</feature>
<dbReference type="GO" id="GO:0005576">
    <property type="term" value="C:extracellular region"/>
    <property type="evidence" value="ECO:0007669"/>
    <property type="project" value="UniProtKB-SubCell"/>
</dbReference>
<feature type="domain" description="Death" evidence="10">
    <location>
        <begin position="484"/>
        <end position="564"/>
    </location>
</feature>
<accession>A0A8J9VJ55</accession>
<evidence type="ECO:0000313" key="13">
    <source>
        <dbReference type="Proteomes" id="UP000838412"/>
    </source>
</evidence>
<evidence type="ECO:0000256" key="4">
    <source>
        <dbReference type="ARBA" id="ARBA00022729"/>
    </source>
</evidence>
<feature type="repeat" description="TNFR-Cys" evidence="8">
    <location>
        <begin position="183"/>
        <end position="224"/>
    </location>
</feature>
<dbReference type="Pfam" id="PF00531">
    <property type="entry name" value="Death"/>
    <property type="match status" value="1"/>
</dbReference>
<keyword evidence="9" id="KW-0812">Transmembrane</keyword>
<dbReference type="InterPro" id="IPR000488">
    <property type="entry name" value="Death_dom"/>
</dbReference>
<dbReference type="SMART" id="SM00005">
    <property type="entry name" value="DEATH"/>
    <property type="match status" value="1"/>
</dbReference>
<evidence type="ECO:0000256" key="1">
    <source>
        <dbReference type="ARBA" id="ARBA00004613"/>
    </source>
</evidence>
<reference evidence="12" key="1">
    <citation type="submission" date="2022-01" db="EMBL/GenBank/DDBJ databases">
        <authorList>
            <person name="Braso-Vives M."/>
        </authorList>
    </citation>
    <scope>NUCLEOTIDE SEQUENCE</scope>
</reference>
<evidence type="ECO:0000259" key="10">
    <source>
        <dbReference type="PROSITE" id="PS50017"/>
    </source>
</evidence>
<evidence type="ECO:0000256" key="9">
    <source>
        <dbReference type="SAM" id="Phobius"/>
    </source>
</evidence>
<evidence type="ECO:0000256" key="5">
    <source>
        <dbReference type="ARBA" id="ARBA00022737"/>
    </source>
</evidence>
<evidence type="ECO:0000256" key="7">
    <source>
        <dbReference type="ARBA" id="ARBA00023180"/>
    </source>
</evidence>
<name>A0A8J9VJ55_BRALA</name>
<evidence type="ECO:0000313" key="12">
    <source>
        <dbReference type="EMBL" id="CAH1240348.1"/>
    </source>
</evidence>
<dbReference type="Gene3D" id="1.10.533.10">
    <property type="entry name" value="Death Domain, Fas"/>
    <property type="match status" value="1"/>
</dbReference>
<proteinExistence type="predicted"/>
<organism evidence="12 13">
    <name type="scientific">Branchiostoma lanceolatum</name>
    <name type="common">Common lancelet</name>
    <name type="synonym">Amphioxus lanceolatum</name>
    <dbReference type="NCBI Taxonomy" id="7740"/>
    <lineage>
        <taxon>Eukaryota</taxon>
        <taxon>Metazoa</taxon>
        <taxon>Chordata</taxon>
        <taxon>Cephalochordata</taxon>
        <taxon>Leptocardii</taxon>
        <taxon>Amphioxiformes</taxon>
        <taxon>Branchiostomatidae</taxon>
        <taxon>Branchiostoma</taxon>
    </lineage>
</organism>
<dbReference type="CDD" id="cd01670">
    <property type="entry name" value="Death"/>
    <property type="match status" value="1"/>
</dbReference>
<dbReference type="OrthoDB" id="9990004at2759"/>
<keyword evidence="2" id="KW-0964">Secreted</keyword>
<dbReference type="GO" id="GO:0007165">
    <property type="term" value="P:signal transduction"/>
    <property type="evidence" value="ECO:0007669"/>
    <property type="project" value="InterPro"/>
</dbReference>
<protein>
    <submittedName>
        <fullName evidence="12">TNFRSF11B protein</fullName>
    </submittedName>
</protein>
<keyword evidence="3" id="KW-0053">Apoptosis</keyword>
<dbReference type="Gene3D" id="2.10.50.10">
    <property type="entry name" value="Tumor Necrosis Factor Receptor, subunit A, domain 2"/>
    <property type="match status" value="3"/>
</dbReference>
<dbReference type="SUPFAM" id="SSF57586">
    <property type="entry name" value="TNF receptor-like"/>
    <property type="match status" value="2"/>
</dbReference>
<sequence>MHKLLMLTLHDHELVKKSNSGAFPQGVHGDILGAVIFHVNPAFQSDVSLRQSSLLRHIFSQCGEENPTEPSTILLLDFWTTIVQLFLLSHSHILDALPTTALGLLIYNIASYLSSCVLLLIMKKMYCFSVQILMFGFQVFGSEAADDIQSTQFRHGDLLCDKCRPGKFMVRECTETTPTQCGVCGENEYTEHHNIVMECFRCTDCTKLHQHVVLECTPATDRQCVCDDGFFLSGEFCFTHRKCPKGYGVKRKGTPLRNSACQRCKTRTFSHIESSSAPCMNHTDCGAAGLCVTRRGNRRMDNICGNCSSIKTTVATQTITKPFESAEHMFTTLSTNDENVTGTSNMTAHIGSALTWGPGLYIMIALIVIIVIIAVGFGSAIAAKKWWWPRRQSGVPTNSGAPWRQPFTMVFTQPEDRAKRSPPANNAANDRTQDPLLSAVTSVGHGSQQLHPPRPRLRRFMSRTSETDARLNQLTPELRHRPVSLPELQGVSDHIGGAWMQLGRLLGFTDGQLDCFSHDFPLKLSECVYQMLRTWKEQSSGNATVGILVDALVAVGKPDLALTLVIEEANNEREGATE</sequence>
<keyword evidence="9" id="KW-1133">Transmembrane helix</keyword>
<keyword evidence="5" id="KW-0677">Repeat</keyword>
<dbReference type="InterPro" id="IPR001368">
    <property type="entry name" value="TNFR/NGFR_Cys_rich_reg"/>
</dbReference>
<keyword evidence="7" id="KW-0325">Glycoprotein</keyword>
<comment type="caution">
    <text evidence="8">Lacks conserved residue(s) required for the propagation of feature annotation.</text>
</comment>
<feature type="transmembrane region" description="Helical" evidence="9">
    <location>
        <begin position="360"/>
        <end position="383"/>
    </location>
</feature>
<evidence type="ECO:0000256" key="2">
    <source>
        <dbReference type="ARBA" id="ARBA00022525"/>
    </source>
</evidence>
<dbReference type="SMART" id="SM00208">
    <property type="entry name" value="TNFR"/>
    <property type="match status" value="4"/>
</dbReference>
<evidence type="ECO:0000256" key="3">
    <source>
        <dbReference type="ARBA" id="ARBA00022703"/>
    </source>
</evidence>
<keyword evidence="13" id="KW-1185">Reference proteome</keyword>
<feature type="disulfide bond" evidence="8">
    <location>
        <begin position="184"/>
        <end position="199"/>
    </location>
</feature>
<keyword evidence="4" id="KW-0732">Signal</keyword>
<dbReference type="EMBL" id="OV696696">
    <property type="protein sequence ID" value="CAH1240348.1"/>
    <property type="molecule type" value="Genomic_DNA"/>
</dbReference>
<dbReference type="InterPro" id="IPR052459">
    <property type="entry name" value="TNFRSF_decoy_receptor"/>
</dbReference>
<dbReference type="Proteomes" id="UP000838412">
    <property type="component" value="Chromosome 11"/>
</dbReference>
<evidence type="ECO:0000256" key="8">
    <source>
        <dbReference type="PROSITE-ProRule" id="PRU00206"/>
    </source>
</evidence>
<comment type="subcellular location">
    <subcellularLocation>
        <location evidence="1">Secreted</location>
    </subcellularLocation>
</comment>
<dbReference type="AlphaFoldDB" id="A0A8J9VJ55"/>
<dbReference type="Pfam" id="PF00020">
    <property type="entry name" value="TNFR_c6"/>
    <property type="match status" value="1"/>
</dbReference>
<dbReference type="PROSITE" id="PS50017">
    <property type="entry name" value="DEATH_DOMAIN"/>
    <property type="match status" value="1"/>
</dbReference>
<dbReference type="PROSITE" id="PS50050">
    <property type="entry name" value="TNFR_NGFR_2"/>
    <property type="match status" value="1"/>
</dbReference>
<gene>
    <name evidence="12" type="primary">TNFRSF11B</name>
    <name evidence="12" type="ORF">BLAG_LOCUS4332</name>
</gene>
<evidence type="ECO:0000259" key="11">
    <source>
        <dbReference type="PROSITE" id="PS50050"/>
    </source>
</evidence>